<dbReference type="InterPro" id="IPR005762">
    <property type="entry name" value="MurD"/>
</dbReference>
<comment type="similarity">
    <text evidence="7">Belongs to the MurCDEF family.</text>
</comment>
<dbReference type="SUPFAM" id="SSF53623">
    <property type="entry name" value="MurD-like peptide ligases, catalytic domain"/>
    <property type="match status" value="1"/>
</dbReference>
<dbReference type="UniPathway" id="UPA00219"/>
<comment type="caution">
    <text evidence="11">The sequence shown here is derived from an EMBL/GenBank/DDBJ whole genome shotgun (WGS) entry which is preliminary data.</text>
</comment>
<sequence length="483" mass="53642">MTIQDFRGKRVTVMGIGLHGGGLGVINFFYQAGAKILATDLRTRRELRESLDALRNFHGVRYVLGQHREEDFKNADLIIKNPAVPNESKFLKIAKKAGVPIETDIGIFFELCPATIIGVTGSRGKSTTASLIYQFLKPKHPDTVLAGNIRMSVLEKLQEIQKTTLVVLELSSWQLNGLTPQKKSPQVSVITNIIHDHLDRYNSMKDYILDKKVIFQFQKSNNFLVLNYDDEILKNLAPEAKSKIYYYSINAQTIGELEKLPKTSQESRLGAYLAGESIFFGAAKEKIAELSDIKLIGRHNISNVLAAVTVAKLFNVPARIIKKTLNSFEGLSGRIQLIKEINGVKYINDTASTIPEAAIAAISGLSSRYCLEPRRIILITGGADKNLDFRDFAAILAKQTKAVLMLPGTATQKIENQIKKAIFNKKIKLPIKRFSSIEKTVSFAAKIAKPGDIVLLSPGCASFGVFRNQYERGEKFNQAVNKL</sequence>
<dbReference type="InterPro" id="IPR036615">
    <property type="entry name" value="Mur_ligase_C_dom_sf"/>
</dbReference>
<comment type="function">
    <text evidence="7 8">Cell wall formation. Catalyzes the addition of glutamate to the nucleotide precursor UDP-N-acetylmuramoyl-L-alanine (UMA).</text>
</comment>
<dbReference type="GO" id="GO:0008360">
    <property type="term" value="P:regulation of cell shape"/>
    <property type="evidence" value="ECO:0007669"/>
    <property type="project" value="UniProtKB-KW"/>
</dbReference>
<dbReference type="GO" id="GO:0071555">
    <property type="term" value="P:cell wall organization"/>
    <property type="evidence" value="ECO:0007669"/>
    <property type="project" value="UniProtKB-KW"/>
</dbReference>
<evidence type="ECO:0000256" key="3">
    <source>
        <dbReference type="ARBA" id="ARBA00022490"/>
    </source>
</evidence>
<keyword evidence="7 8" id="KW-0131">Cell cycle</keyword>
<dbReference type="Gene3D" id="3.90.190.20">
    <property type="entry name" value="Mur ligase, C-terminal domain"/>
    <property type="match status" value="1"/>
</dbReference>
<keyword evidence="7 8" id="KW-0961">Cell wall biogenesis/degradation</keyword>
<evidence type="ECO:0000256" key="2">
    <source>
        <dbReference type="ARBA" id="ARBA00004752"/>
    </source>
</evidence>
<dbReference type="HAMAP" id="MF_00639">
    <property type="entry name" value="MurD"/>
    <property type="match status" value="1"/>
</dbReference>
<keyword evidence="3 7" id="KW-0963">Cytoplasm</keyword>
<dbReference type="GO" id="GO:0005737">
    <property type="term" value="C:cytoplasm"/>
    <property type="evidence" value="ECO:0007669"/>
    <property type="project" value="UniProtKB-SubCell"/>
</dbReference>
<evidence type="ECO:0000256" key="8">
    <source>
        <dbReference type="RuleBase" id="RU003664"/>
    </source>
</evidence>
<evidence type="ECO:0000259" key="10">
    <source>
        <dbReference type="Pfam" id="PF08245"/>
    </source>
</evidence>
<comment type="subcellular location">
    <subcellularLocation>
        <location evidence="1 7 8">Cytoplasm</location>
    </subcellularLocation>
</comment>
<dbReference type="AlphaFoldDB" id="A0A2H0KTQ8"/>
<comment type="catalytic activity">
    <reaction evidence="7 8">
        <text>UDP-N-acetyl-alpha-D-muramoyl-L-alanine + D-glutamate + ATP = UDP-N-acetyl-alpha-D-muramoyl-L-alanyl-D-glutamate + ADP + phosphate + H(+)</text>
        <dbReference type="Rhea" id="RHEA:16429"/>
        <dbReference type="ChEBI" id="CHEBI:15378"/>
        <dbReference type="ChEBI" id="CHEBI:29986"/>
        <dbReference type="ChEBI" id="CHEBI:30616"/>
        <dbReference type="ChEBI" id="CHEBI:43474"/>
        <dbReference type="ChEBI" id="CHEBI:83898"/>
        <dbReference type="ChEBI" id="CHEBI:83900"/>
        <dbReference type="ChEBI" id="CHEBI:456216"/>
        <dbReference type="EC" id="6.3.2.9"/>
    </reaction>
</comment>
<dbReference type="NCBIfam" id="TIGR01087">
    <property type="entry name" value="murD"/>
    <property type="match status" value="1"/>
</dbReference>
<dbReference type="InterPro" id="IPR013221">
    <property type="entry name" value="Mur_ligase_cen"/>
</dbReference>
<gene>
    <name evidence="7 11" type="primary">murD</name>
    <name evidence="11" type="ORF">COV84_00715</name>
</gene>
<evidence type="ECO:0000256" key="4">
    <source>
        <dbReference type="ARBA" id="ARBA00022598"/>
    </source>
</evidence>
<organism evidence="11 12">
    <name type="scientific">Candidatus Portnoybacteria bacterium CG11_big_fil_rev_8_21_14_0_20_40_15</name>
    <dbReference type="NCBI Taxonomy" id="1974817"/>
    <lineage>
        <taxon>Bacteria</taxon>
        <taxon>Candidatus Portnoyibacteriota</taxon>
    </lineage>
</organism>
<reference evidence="11 12" key="1">
    <citation type="submission" date="2017-09" db="EMBL/GenBank/DDBJ databases">
        <title>Depth-based differentiation of microbial function through sediment-hosted aquifers and enrichment of novel symbionts in the deep terrestrial subsurface.</title>
        <authorList>
            <person name="Probst A.J."/>
            <person name="Ladd B."/>
            <person name="Jarett J.K."/>
            <person name="Geller-Mcgrath D.E."/>
            <person name="Sieber C.M."/>
            <person name="Emerson J.B."/>
            <person name="Anantharaman K."/>
            <person name="Thomas B.C."/>
            <person name="Malmstrom R."/>
            <person name="Stieglmeier M."/>
            <person name="Klingl A."/>
            <person name="Woyke T."/>
            <person name="Ryan C.M."/>
            <person name="Banfield J.F."/>
        </authorList>
    </citation>
    <scope>NUCLEOTIDE SEQUENCE [LARGE SCALE GENOMIC DNA]</scope>
    <source>
        <strain evidence="11">CG11_big_fil_rev_8_21_14_0_20_40_15</strain>
    </source>
</reference>
<evidence type="ECO:0000256" key="5">
    <source>
        <dbReference type="ARBA" id="ARBA00022741"/>
    </source>
</evidence>
<keyword evidence="6 7" id="KW-0067">ATP-binding</keyword>
<feature type="domain" description="Mur ligase central" evidence="10">
    <location>
        <begin position="119"/>
        <end position="311"/>
    </location>
</feature>
<keyword evidence="7 8" id="KW-0573">Peptidoglycan synthesis</keyword>
<dbReference type="GO" id="GO:0005524">
    <property type="term" value="F:ATP binding"/>
    <property type="evidence" value="ECO:0007669"/>
    <property type="project" value="UniProtKB-UniRule"/>
</dbReference>
<dbReference type="GO" id="GO:0051301">
    <property type="term" value="P:cell division"/>
    <property type="evidence" value="ECO:0007669"/>
    <property type="project" value="UniProtKB-KW"/>
</dbReference>
<dbReference type="SUPFAM" id="SSF53244">
    <property type="entry name" value="MurD-like peptide ligases, peptide-binding domain"/>
    <property type="match status" value="1"/>
</dbReference>
<feature type="binding site" evidence="7">
    <location>
        <begin position="121"/>
        <end position="127"/>
    </location>
    <ligand>
        <name>ATP</name>
        <dbReference type="ChEBI" id="CHEBI:30616"/>
    </ligand>
</feature>
<accession>A0A2H0KTQ8</accession>
<evidence type="ECO:0000259" key="9">
    <source>
        <dbReference type="Pfam" id="PF02875"/>
    </source>
</evidence>
<name>A0A2H0KTQ8_9BACT</name>
<dbReference type="Gene3D" id="3.40.50.720">
    <property type="entry name" value="NAD(P)-binding Rossmann-like Domain"/>
    <property type="match status" value="1"/>
</dbReference>
<dbReference type="SUPFAM" id="SSF51984">
    <property type="entry name" value="MurCD N-terminal domain"/>
    <property type="match status" value="1"/>
</dbReference>
<evidence type="ECO:0000256" key="6">
    <source>
        <dbReference type="ARBA" id="ARBA00022840"/>
    </source>
</evidence>
<dbReference type="InterPro" id="IPR036565">
    <property type="entry name" value="Mur-like_cat_sf"/>
</dbReference>
<dbReference type="Gene3D" id="3.40.1190.10">
    <property type="entry name" value="Mur-like, catalytic domain"/>
    <property type="match status" value="1"/>
</dbReference>
<evidence type="ECO:0000256" key="7">
    <source>
        <dbReference type="HAMAP-Rule" id="MF_00639"/>
    </source>
</evidence>
<keyword evidence="7 8" id="KW-0132">Cell division</keyword>
<dbReference type="EC" id="6.3.2.9" evidence="7 8"/>
<dbReference type="EMBL" id="PCVO01000010">
    <property type="protein sequence ID" value="PIQ75532.1"/>
    <property type="molecule type" value="Genomic_DNA"/>
</dbReference>
<proteinExistence type="inferred from homology"/>
<dbReference type="Proteomes" id="UP000229317">
    <property type="component" value="Unassembled WGS sequence"/>
</dbReference>
<keyword evidence="7 8" id="KW-0133">Cell shape</keyword>
<comment type="pathway">
    <text evidence="2 7 8">Cell wall biogenesis; peptidoglycan biosynthesis.</text>
</comment>
<dbReference type="Pfam" id="PF02875">
    <property type="entry name" value="Mur_ligase_C"/>
    <property type="match status" value="1"/>
</dbReference>
<dbReference type="PANTHER" id="PTHR43692:SF1">
    <property type="entry name" value="UDP-N-ACETYLMURAMOYLALANINE--D-GLUTAMATE LIGASE"/>
    <property type="match status" value="1"/>
</dbReference>
<dbReference type="GO" id="GO:0009252">
    <property type="term" value="P:peptidoglycan biosynthetic process"/>
    <property type="evidence" value="ECO:0007669"/>
    <property type="project" value="UniProtKB-UniRule"/>
</dbReference>
<keyword evidence="4 7" id="KW-0436">Ligase</keyword>
<dbReference type="GO" id="GO:0008764">
    <property type="term" value="F:UDP-N-acetylmuramoylalanine-D-glutamate ligase activity"/>
    <property type="evidence" value="ECO:0007669"/>
    <property type="project" value="UniProtKB-UniRule"/>
</dbReference>
<keyword evidence="5 7" id="KW-0547">Nucleotide-binding</keyword>
<evidence type="ECO:0000256" key="1">
    <source>
        <dbReference type="ARBA" id="ARBA00004496"/>
    </source>
</evidence>
<dbReference type="Pfam" id="PF21799">
    <property type="entry name" value="MurD-like_N"/>
    <property type="match status" value="1"/>
</dbReference>
<dbReference type="InterPro" id="IPR004101">
    <property type="entry name" value="Mur_ligase_C"/>
</dbReference>
<evidence type="ECO:0000313" key="11">
    <source>
        <dbReference type="EMBL" id="PIQ75532.1"/>
    </source>
</evidence>
<dbReference type="Pfam" id="PF08245">
    <property type="entry name" value="Mur_ligase_M"/>
    <property type="match status" value="1"/>
</dbReference>
<feature type="domain" description="Mur ligase C-terminal" evidence="9">
    <location>
        <begin position="333"/>
        <end position="458"/>
    </location>
</feature>
<protein>
    <recommendedName>
        <fullName evidence="7 8">UDP-N-acetylmuramoylalanine--D-glutamate ligase</fullName>
        <ecNumber evidence="7 8">6.3.2.9</ecNumber>
    </recommendedName>
    <alternativeName>
        <fullName evidence="7">D-glutamic acid-adding enzyme</fullName>
    </alternativeName>
    <alternativeName>
        <fullName evidence="7">UDP-N-acetylmuramoyl-L-alanyl-D-glutamate synthetase</fullName>
    </alternativeName>
</protein>
<evidence type="ECO:0000313" key="12">
    <source>
        <dbReference type="Proteomes" id="UP000229317"/>
    </source>
</evidence>
<dbReference type="PANTHER" id="PTHR43692">
    <property type="entry name" value="UDP-N-ACETYLMURAMOYLALANINE--D-GLUTAMATE LIGASE"/>
    <property type="match status" value="1"/>
</dbReference>